<sequence length="199" mass="22768">MDVEFIRVMILEKDKGNRICGTFTSQAYANMVEELNRTLKLKLSRKHLQNRLGTIKEHFALCYDVFRGTTLSGFSWNPITELIEAEEEVWKALIEANPEASIWKTKTISNYDDLYELFAKDRATADAMKECTKAIVGSRPQVYSGAEVYAELKRMGFESDVLERAFVFLLKSPEFTQALFDCPSDMRVSVLTEMMSMGD</sequence>
<evidence type="ECO:0000313" key="3">
    <source>
        <dbReference type="Proteomes" id="UP000245207"/>
    </source>
</evidence>
<gene>
    <name evidence="2" type="ORF">CTI12_AA247020</name>
</gene>
<evidence type="ECO:0000259" key="1">
    <source>
        <dbReference type="Pfam" id="PF12776"/>
    </source>
</evidence>
<dbReference type="AlphaFoldDB" id="A0A2U1NMM9"/>
<organism evidence="2 3">
    <name type="scientific">Artemisia annua</name>
    <name type="common">Sweet wormwood</name>
    <dbReference type="NCBI Taxonomy" id="35608"/>
    <lineage>
        <taxon>Eukaryota</taxon>
        <taxon>Viridiplantae</taxon>
        <taxon>Streptophyta</taxon>
        <taxon>Embryophyta</taxon>
        <taxon>Tracheophyta</taxon>
        <taxon>Spermatophyta</taxon>
        <taxon>Magnoliopsida</taxon>
        <taxon>eudicotyledons</taxon>
        <taxon>Gunneridae</taxon>
        <taxon>Pentapetalae</taxon>
        <taxon>asterids</taxon>
        <taxon>campanulids</taxon>
        <taxon>Asterales</taxon>
        <taxon>Asteraceae</taxon>
        <taxon>Asteroideae</taxon>
        <taxon>Anthemideae</taxon>
        <taxon>Artemisiinae</taxon>
        <taxon>Artemisia</taxon>
    </lineage>
</organism>
<accession>A0A2U1NMM9</accession>
<comment type="caution">
    <text evidence="2">The sequence shown here is derived from an EMBL/GenBank/DDBJ whole genome shotgun (WGS) entry which is preliminary data.</text>
</comment>
<dbReference type="PANTHER" id="PTHR46929:SF4">
    <property type="entry name" value="MYB_SANT-LIKE DOMAIN-CONTAINING PROTEIN"/>
    <property type="match status" value="1"/>
</dbReference>
<dbReference type="Pfam" id="PF12776">
    <property type="entry name" value="Myb_DNA-bind_3"/>
    <property type="match status" value="1"/>
</dbReference>
<reference evidence="2 3" key="1">
    <citation type="journal article" date="2018" name="Mol. Plant">
        <title>The genome of Artemisia annua provides insight into the evolution of Asteraceae family and artemisinin biosynthesis.</title>
        <authorList>
            <person name="Shen Q."/>
            <person name="Zhang L."/>
            <person name="Liao Z."/>
            <person name="Wang S."/>
            <person name="Yan T."/>
            <person name="Shi P."/>
            <person name="Liu M."/>
            <person name="Fu X."/>
            <person name="Pan Q."/>
            <person name="Wang Y."/>
            <person name="Lv Z."/>
            <person name="Lu X."/>
            <person name="Zhang F."/>
            <person name="Jiang W."/>
            <person name="Ma Y."/>
            <person name="Chen M."/>
            <person name="Hao X."/>
            <person name="Li L."/>
            <person name="Tang Y."/>
            <person name="Lv G."/>
            <person name="Zhou Y."/>
            <person name="Sun X."/>
            <person name="Brodelius P.E."/>
            <person name="Rose J.K.C."/>
            <person name="Tang K."/>
        </authorList>
    </citation>
    <scope>NUCLEOTIDE SEQUENCE [LARGE SCALE GENOMIC DNA]</scope>
    <source>
        <strain evidence="3">cv. Huhao1</strain>
        <tissue evidence="2">Leaf</tissue>
    </source>
</reference>
<dbReference type="Proteomes" id="UP000245207">
    <property type="component" value="Unassembled WGS sequence"/>
</dbReference>
<feature type="domain" description="Myb/SANT-like" evidence="1">
    <location>
        <begin position="2"/>
        <end position="92"/>
    </location>
</feature>
<protein>
    <submittedName>
        <fullName evidence="2">Myb/SANT-like domain-containing protein</fullName>
    </submittedName>
</protein>
<proteinExistence type="predicted"/>
<dbReference type="OrthoDB" id="611564at2759"/>
<keyword evidence="3" id="KW-1185">Reference proteome</keyword>
<name>A0A2U1NMM9_ARTAN</name>
<dbReference type="EMBL" id="PKPP01002514">
    <property type="protein sequence ID" value="PWA74773.1"/>
    <property type="molecule type" value="Genomic_DNA"/>
</dbReference>
<dbReference type="InterPro" id="IPR024752">
    <property type="entry name" value="Myb/SANT-like_dom"/>
</dbReference>
<dbReference type="PANTHER" id="PTHR46929">
    <property type="entry name" value="EXPRESSED PROTEIN"/>
    <property type="match status" value="1"/>
</dbReference>
<evidence type="ECO:0000313" key="2">
    <source>
        <dbReference type="EMBL" id="PWA74773.1"/>
    </source>
</evidence>